<dbReference type="GeneID" id="41322899"/>
<organism evidence="4 5">
    <name type="scientific">Candidatus Methanomassiliicoccus intestinalis</name>
    <dbReference type="NCBI Taxonomy" id="1406512"/>
    <lineage>
        <taxon>Archaea</taxon>
        <taxon>Methanobacteriati</taxon>
        <taxon>Thermoplasmatota</taxon>
        <taxon>Thermoplasmata</taxon>
        <taxon>Methanomassiliicoccales</taxon>
        <taxon>Methanomassiliicoccaceae</taxon>
        <taxon>Methanomassiliicoccus</taxon>
    </lineage>
</organism>
<evidence type="ECO:0000256" key="2">
    <source>
        <dbReference type="ARBA" id="ARBA00022679"/>
    </source>
</evidence>
<dbReference type="RefSeq" id="WP_020448376.1">
    <property type="nucleotide sequence ID" value="NZ_CAYAXV010000002.1"/>
</dbReference>
<accession>A0A8J8TE34</accession>
<feature type="domain" description="Phosphoribosyltransferase" evidence="3">
    <location>
        <begin position="25"/>
        <end position="160"/>
    </location>
</feature>
<evidence type="ECO:0000313" key="5">
    <source>
        <dbReference type="Proteomes" id="UP000752814"/>
    </source>
</evidence>
<dbReference type="Gene3D" id="3.40.50.2020">
    <property type="match status" value="1"/>
</dbReference>
<dbReference type="AlphaFoldDB" id="A0A8J8TE34"/>
<dbReference type="CDD" id="cd06223">
    <property type="entry name" value="PRTases_typeI"/>
    <property type="match status" value="1"/>
</dbReference>
<dbReference type="EMBL" id="LVVT01000024">
    <property type="protein sequence ID" value="TQS81181.1"/>
    <property type="molecule type" value="Genomic_DNA"/>
</dbReference>
<name>A0A8J8TE34_9ARCH</name>
<dbReference type="GO" id="GO:0016757">
    <property type="term" value="F:glycosyltransferase activity"/>
    <property type="evidence" value="ECO:0007669"/>
    <property type="project" value="UniProtKB-KW"/>
</dbReference>
<sequence length="219" mass="24977">MADVESFKCKLVSYDEITKWCSDVADKIRDIGYMPEVVVGLTRGGWVPARILCDELFVKKLYAVKTEHWGVTANPDGNALLTQELITDVTGERVLVIDDITDTGASLKLAVDHVKQKNPAEVMSASLIHIERSEYVPDVYSYSISGNDWTWFIFPWNVHEDMRTILPKTLYEPKNNKEIQNAFIEQFQIEPSATLISKTLRDLERLGKVKENNGLWELQ</sequence>
<reference evidence="4" key="1">
    <citation type="submission" date="2016-03" db="EMBL/GenBank/DDBJ databases">
        <authorList>
            <person name="Borrel G."/>
            <person name="Mccann A."/>
            <person name="O'Toole P.W."/>
        </authorList>
    </citation>
    <scope>NUCLEOTIDE SEQUENCE</scope>
    <source>
        <strain evidence="4">183</strain>
    </source>
</reference>
<dbReference type="SUPFAM" id="SSF53271">
    <property type="entry name" value="PRTase-like"/>
    <property type="match status" value="1"/>
</dbReference>
<dbReference type="InterPro" id="IPR000836">
    <property type="entry name" value="PRTase_dom"/>
</dbReference>
<proteinExistence type="predicted"/>
<evidence type="ECO:0000256" key="1">
    <source>
        <dbReference type="ARBA" id="ARBA00022676"/>
    </source>
</evidence>
<keyword evidence="2" id="KW-0808">Transferase</keyword>
<dbReference type="OMA" id="VVYPWNF"/>
<keyword evidence="1 4" id="KW-0328">Glycosyltransferase</keyword>
<evidence type="ECO:0000259" key="3">
    <source>
        <dbReference type="Pfam" id="PF00156"/>
    </source>
</evidence>
<comment type="caution">
    <text evidence="4">The sequence shown here is derived from an EMBL/GenBank/DDBJ whole genome shotgun (WGS) entry which is preliminary data.</text>
</comment>
<dbReference type="PANTHER" id="PTHR43363">
    <property type="entry name" value="HYPOXANTHINE PHOSPHORIBOSYLTRANSFERASE"/>
    <property type="match status" value="1"/>
</dbReference>
<dbReference type="Pfam" id="PF00156">
    <property type="entry name" value="Pribosyltran"/>
    <property type="match status" value="1"/>
</dbReference>
<dbReference type="InterPro" id="IPR029057">
    <property type="entry name" value="PRTase-like"/>
</dbReference>
<gene>
    <name evidence="4" type="ORF">A3207_04715</name>
</gene>
<evidence type="ECO:0000313" key="4">
    <source>
        <dbReference type="EMBL" id="TQS81181.1"/>
    </source>
</evidence>
<protein>
    <submittedName>
        <fullName evidence="4">Phosphoribosyltransferase</fullName>
    </submittedName>
</protein>
<dbReference type="PANTHER" id="PTHR43363:SF2">
    <property type="entry name" value="PHOSPHORIBOSYLTRANSFERASE"/>
    <property type="match status" value="1"/>
</dbReference>
<dbReference type="Proteomes" id="UP000752814">
    <property type="component" value="Unassembled WGS sequence"/>
</dbReference>